<reference evidence="1" key="1">
    <citation type="submission" date="2023-08" db="EMBL/GenBank/DDBJ databases">
        <authorList>
            <person name="Kang J.-H."/>
            <person name="Jung C.R."/>
            <person name="Kil E.-J."/>
        </authorList>
    </citation>
    <scope>NUCLEOTIDE SEQUENCE</scope>
    <source>
        <strain evidence="1">CnV2BHB</strain>
    </source>
</reference>
<protein>
    <recommendedName>
        <fullName evidence="2">Movement protein</fullName>
    </recommendedName>
</protein>
<name>A0AA96PU53_9RHAB</name>
<evidence type="ECO:0008006" key="2">
    <source>
        <dbReference type="Google" id="ProtNLM"/>
    </source>
</evidence>
<proteinExistence type="predicted"/>
<sequence>METYMTVVSGEFVTGQTDGVISLSKRIGLFNKILTKFGYTNIAIKNVSFIFKSRCAAQATGTMKMKLMDRRLEDPDDQYIDGISFDVKDWIKFSWNYPCWFHYKDFEVGDKELIEIEWDIDQSNMIDSISVGHFKVKIAYSMQNDITILKNMPNVASKMHSQLSSSKFLKRGKGGKQYKSTSDLLNISYSPNEVIDKNYEASDRRKKELLSKSSLSLFTPRE</sequence>
<dbReference type="EMBL" id="OR475310">
    <property type="protein sequence ID" value="WNV48288.1"/>
    <property type="molecule type" value="Viral_cRNA"/>
</dbReference>
<evidence type="ECO:0000313" key="1">
    <source>
        <dbReference type="EMBL" id="WNV48288.1"/>
    </source>
</evidence>
<accession>A0AA96PU53</accession>
<organism evidence="1">
    <name type="scientific">Cnidium virus 2</name>
    <dbReference type="NCBI Taxonomy" id="3057102"/>
    <lineage>
        <taxon>Viruses</taxon>
        <taxon>Riboviria</taxon>
        <taxon>Orthornavirae</taxon>
        <taxon>Negarnaviricota</taxon>
        <taxon>Haploviricotina</taxon>
        <taxon>Monjiviricetes</taxon>
        <taxon>Mononegavirales</taxon>
        <taxon>Rhabdoviridae</taxon>
        <taxon>Betarhabdovirinae</taxon>
        <taxon>Alphacytorhabdovirus</taxon>
        <taxon>Alphacytorhabdovirus cnidii</taxon>
    </lineage>
</organism>